<dbReference type="Proteomes" id="UP001259982">
    <property type="component" value="Unassembled WGS sequence"/>
</dbReference>
<proteinExistence type="predicted"/>
<sequence>MASEDDTDHLDLADGDEPADGEPISYQTFGEQFIRHLVTVPRLRAEVEQILQATMEGSAEALPNELLVASYRFAPHDIEIERRVSDDAEVAFSLVLGGVLTLKIKVMGMTVGLPMDVSIRVAIDVHTFAPLTIKLVPRPLTHRNVKVTTRMPRELRALPTRLLDRINPLAIAVQENIVRQANHRLSRPDLAEAATVDVLALAEGALGGKA</sequence>
<evidence type="ECO:0000256" key="1">
    <source>
        <dbReference type="SAM" id="MobiDB-lite"/>
    </source>
</evidence>
<reference evidence="2 3" key="1">
    <citation type="submission" date="2023-09" db="EMBL/GenBank/DDBJ databases">
        <authorList>
            <person name="Rey-Velasco X."/>
        </authorList>
    </citation>
    <scope>NUCLEOTIDE SEQUENCE [LARGE SCALE GENOMIC DNA]</scope>
    <source>
        <strain evidence="2 3">P385</strain>
    </source>
</reference>
<name>A0ABU3B413_9GAMM</name>
<dbReference type="RefSeq" id="WP_311656838.1">
    <property type="nucleotide sequence ID" value="NZ_JAVRHY010000001.1"/>
</dbReference>
<gene>
    <name evidence="2" type="ORF">RM531_01785</name>
</gene>
<feature type="region of interest" description="Disordered" evidence="1">
    <location>
        <begin position="1"/>
        <end position="21"/>
    </location>
</feature>
<feature type="compositionally biased region" description="Acidic residues" evidence="1">
    <location>
        <begin position="1"/>
        <end position="20"/>
    </location>
</feature>
<organism evidence="2 3">
    <name type="scientific">Spectribacter acetivorans</name>
    <dbReference type="NCBI Taxonomy" id="3075603"/>
    <lineage>
        <taxon>Bacteria</taxon>
        <taxon>Pseudomonadati</taxon>
        <taxon>Pseudomonadota</taxon>
        <taxon>Gammaproteobacteria</taxon>
        <taxon>Salinisphaerales</taxon>
        <taxon>Salinisphaeraceae</taxon>
        <taxon>Spectribacter</taxon>
    </lineage>
</organism>
<keyword evidence="3" id="KW-1185">Reference proteome</keyword>
<protein>
    <recommendedName>
        <fullName evidence="4">DUF1997 domain-containing protein</fullName>
    </recommendedName>
</protein>
<evidence type="ECO:0000313" key="2">
    <source>
        <dbReference type="EMBL" id="MDT0617198.1"/>
    </source>
</evidence>
<dbReference type="EMBL" id="JAVRHY010000001">
    <property type="protein sequence ID" value="MDT0617198.1"/>
    <property type="molecule type" value="Genomic_DNA"/>
</dbReference>
<evidence type="ECO:0000313" key="3">
    <source>
        <dbReference type="Proteomes" id="UP001259982"/>
    </source>
</evidence>
<comment type="caution">
    <text evidence="2">The sequence shown here is derived from an EMBL/GenBank/DDBJ whole genome shotgun (WGS) entry which is preliminary data.</text>
</comment>
<evidence type="ECO:0008006" key="4">
    <source>
        <dbReference type="Google" id="ProtNLM"/>
    </source>
</evidence>
<accession>A0ABU3B413</accession>